<dbReference type="AlphaFoldDB" id="A0A679HIQ4"/>
<evidence type="ECO:0000313" key="2">
    <source>
        <dbReference type="EMBL" id="BCA48672.1"/>
    </source>
</evidence>
<dbReference type="PANTHER" id="PTHR33933">
    <property type="entry name" value="NUCLEOTIDYLTRANSFERASE"/>
    <property type="match status" value="1"/>
</dbReference>
<dbReference type="InterPro" id="IPR002934">
    <property type="entry name" value="Polymerase_NTP_transf_dom"/>
</dbReference>
<reference evidence="3 4" key="1">
    <citation type="journal article" date="2019" name="Nat. Med.">
        <title>A library of human gut bacterial isolates paired with longitudinal multiomics data enables mechanistic microbiome research.</title>
        <authorList>
            <person name="Poyet M."/>
            <person name="Groussin M."/>
            <person name="Gibbons S.M."/>
            <person name="Avila-Pacheco J."/>
            <person name="Jiang X."/>
            <person name="Kearney S.M."/>
            <person name="Perrotta A.R."/>
            <person name="Berdy B."/>
            <person name="Zhao S."/>
            <person name="Lieberman T.D."/>
            <person name="Swanson P.K."/>
            <person name="Smith M."/>
            <person name="Roesemann S."/>
            <person name="Alexander J.E."/>
            <person name="Rich S.A."/>
            <person name="Livny J."/>
            <person name="Vlamakis H."/>
            <person name="Clish C."/>
            <person name="Bullock K."/>
            <person name="Deik A."/>
            <person name="Scott J."/>
            <person name="Pierce K.A."/>
            <person name="Xavier R.J."/>
            <person name="Alm E.J."/>
        </authorList>
    </citation>
    <scope>NUCLEOTIDE SEQUENCE [LARGE SCALE GENOMIC DNA]</scope>
    <source>
        <strain evidence="3 4">BIOML-A160</strain>
    </source>
</reference>
<dbReference type="Pfam" id="PF01909">
    <property type="entry name" value="NTP_transf_2"/>
    <property type="match status" value="1"/>
</dbReference>
<dbReference type="RefSeq" id="WP_022470036.1">
    <property type="nucleotide sequence ID" value="NZ_AP022660.1"/>
</dbReference>
<accession>A0A679HIQ4</accession>
<dbReference type="GO" id="GO:0016779">
    <property type="term" value="F:nucleotidyltransferase activity"/>
    <property type="evidence" value="ECO:0007669"/>
    <property type="project" value="InterPro"/>
</dbReference>
<dbReference type="SUPFAM" id="SSF81301">
    <property type="entry name" value="Nucleotidyltransferase"/>
    <property type="match status" value="1"/>
</dbReference>
<dbReference type="Proteomes" id="UP000436825">
    <property type="component" value="Unassembled WGS sequence"/>
</dbReference>
<dbReference type="Gene3D" id="3.30.460.10">
    <property type="entry name" value="Beta Polymerase, domain 2"/>
    <property type="match status" value="1"/>
</dbReference>
<proteinExistence type="predicted"/>
<dbReference type="EMBL" id="WCRW01000010">
    <property type="protein sequence ID" value="KAB4454559.1"/>
    <property type="molecule type" value="Genomic_DNA"/>
</dbReference>
<dbReference type="EMBL" id="AP022660">
    <property type="protein sequence ID" value="BCA48672.1"/>
    <property type="molecule type" value="Genomic_DNA"/>
</dbReference>
<feature type="domain" description="Polymerase nucleotidyl transferase" evidence="1">
    <location>
        <begin position="10"/>
        <end position="54"/>
    </location>
</feature>
<dbReference type="InterPro" id="IPR043519">
    <property type="entry name" value="NT_sf"/>
</dbReference>
<dbReference type="Proteomes" id="UP000500882">
    <property type="component" value="Chromosome"/>
</dbReference>
<reference evidence="2 5" key="2">
    <citation type="submission" date="2020-02" db="EMBL/GenBank/DDBJ databases">
        <title>Whole-genome sequencing and comparative analysis of the genomes of Bacteroides thetaiotaomicron and Escherichia coli isolated from a healthy resident in Vietnam.</title>
        <authorList>
            <person name="Mohsin M."/>
            <person name="Tanaka K."/>
            <person name="Kawahara R."/>
            <person name="Kondo S."/>
            <person name="Noguchi H."/>
            <person name="Motooka D."/>
            <person name="Nakamura S."/>
            <person name="Khong D.T."/>
            <person name="Nguyen T.N."/>
            <person name="Tran H.T."/>
            <person name="Yamamoto Y."/>
        </authorList>
    </citation>
    <scope>NUCLEOTIDE SEQUENCE [LARGE SCALE GENOMIC DNA]</scope>
    <source>
        <strain evidence="2 5">F9-2</strain>
    </source>
</reference>
<dbReference type="InterPro" id="IPR052548">
    <property type="entry name" value="Type_VII_TA_antitoxin"/>
</dbReference>
<gene>
    <name evidence="2" type="ORF">BatF92_06140</name>
    <name evidence="3" type="ORF">GAN75_15445</name>
</gene>
<evidence type="ECO:0000313" key="3">
    <source>
        <dbReference type="EMBL" id="KAB4454559.1"/>
    </source>
</evidence>
<organism evidence="2 5">
    <name type="scientific">Bacteroides thetaiotaomicron</name>
    <dbReference type="NCBI Taxonomy" id="818"/>
    <lineage>
        <taxon>Bacteria</taxon>
        <taxon>Pseudomonadati</taxon>
        <taxon>Bacteroidota</taxon>
        <taxon>Bacteroidia</taxon>
        <taxon>Bacteroidales</taxon>
        <taxon>Bacteroidaceae</taxon>
        <taxon>Bacteroides</taxon>
    </lineage>
</organism>
<sequence>MKSHANRVLDSIKRSLAEHLPKEGRALLFGSQARGDAQVDSDWDILILLNKEKLEPSDYDEVSFPLTMLGWDLGERINPIMYTMKEWAASCITPFYKNVEQEGIELT</sequence>
<evidence type="ECO:0000313" key="4">
    <source>
        <dbReference type="Proteomes" id="UP000436825"/>
    </source>
</evidence>
<keyword evidence="3" id="KW-0808">Transferase</keyword>
<name>A0A679HIQ4_BACT4</name>
<evidence type="ECO:0000259" key="1">
    <source>
        <dbReference type="Pfam" id="PF01909"/>
    </source>
</evidence>
<evidence type="ECO:0000313" key="5">
    <source>
        <dbReference type="Proteomes" id="UP000500882"/>
    </source>
</evidence>
<protein>
    <submittedName>
        <fullName evidence="3">Nucleotidyltransferase domain-containing protein</fullName>
    </submittedName>
</protein>
<dbReference type="PANTHER" id="PTHR33933:SF1">
    <property type="entry name" value="PROTEIN ADENYLYLTRANSFERASE MNTA-RELATED"/>
    <property type="match status" value="1"/>
</dbReference>
<dbReference type="CDD" id="cd05403">
    <property type="entry name" value="NT_KNTase_like"/>
    <property type="match status" value="1"/>
</dbReference>